<feature type="region of interest" description="Disordered" evidence="1">
    <location>
        <begin position="1"/>
        <end position="22"/>
    </location>
</feature>
<comment type="caution">
    <text evidence="2">The sequence shown here is derived from an EMBL/GenBank/DDBJ whole genome shotgun (WGS) entry which is preliminary data.</text>
</comment>
<organism evidence="2 3">
    <name type="scientific">Bradyrhizobium zhanjiangense</name>
    <dbReference type="NCBI Taxonomy" id="1325107"/>
    <lineage>
        <taxon>Bacteria</taxon>
        <taxon>Pseudomonadati</taxon>
        <taxon>Pseudomonadota</taxon>
        <taxon>Alphaproteobacteria</taxon>
        <taxon>Hyphomicrobiales</taxon>
        <taxon>Nitrobacteraceae</taxon>
        <taxon>Bradyrhizobium</taxon>
    </lineage>
</organism>
<sequence length="68" mass="7503">MHRASGKFEPQDRQTPRRGRAATLCPFLMSALEHCHSGMRREAQARNSSCSRVGGEMDSGFALARAPE</sequence>
<protein>
    <submittedName>
        <fullName evidence="2">Uncharacterized protein</fullName>
    </submittedName>
</protein>
<name>A0ABY0DQ09_9BRAD</name>
<reference evidence="2 3" key="1">
    <citation type="submission" date="2018-10" db="EMBL/GenBank/DDBJ databases">
        <title>Bradyrhizobium sp. nov., isolated from effective nodules of peanut in China.</title>
        <authorList>
            <person name="Li Y."/>
        </authorList>
    </citation>
    <scope>NUCLEOTIDE SEQUENCE [LARGE SCALE GENOMIC DNA]</scope>
    <source>
        <strain evidence="2 3">CCBAU 51781</strain>
    </source>
</reference>
<keyword evidence="3" id="KW-1185">Reference proteome</keyword>
<evidence type="ECO:0000256" key="1">
    <source>
        <dbReference type="SAM" id="MobiDB-lite"/>
    </source>
</evidence>
<proteinExistence type="predicted"/>
<evidence type="ECO:0000313" key="2">
    <source>
        <dbReference type="EMBL" id="RXG97647.1"/>
    </source>
</evidence>
<evidence type="ECO:0000313" key="3">
    <source>
        <dbReference type="Proteomes" id="UP000289946"/>
    </source>
</evidence>
<dbReference type="EMBL" id="RDRA01000004">
    <property type="protein sequence ID" value="RXG97647.1"/>
    <property type="molecule type" value="Genomic_DNA"/>
</dbReference>
<dbReference type="Proteomes" id="UP000289946">
    <property type="component" value="Unassembled WGS sequence"/>
</dbReference>
<accession>A0ABY0DQ09</accession>
<feature type="region of interest" description="Disordered" evidence="1">
    <location>
        <begin position="40"/>
        <end position="68"/>
    </location>
</feature>
<gene>
    <name evidence="2" type="ORF">EAS62_07695</name>
</gene>